<name>J9JI72_MOUSE</name>
<feature type="region of interest" description="Disordered" evidence="3">
    <location>
        <begin position="1"/>
        <end position="23"/>
    </location>
</feature>
<sequence length="758" mass="85297">MERNTHQKTRRRASNPSKRPTHEDLRNLLKKLQKMMDRLGYGPSRERPRALPTRYKSTIASGSSQRGMLSVQASYEHNEVPVFNTYEEYHKMALQSFENILIVLNIHGKVVFVSQNVLPLLGYCPEDIKGKSLLNFVLDEQKDEVSEKIILNLPLTSLVGSLIEFCCYIKKENVGQSGHGRHRYRAMYQGREIYEYVKFILYLQDSYDESFMFFGNCAHNRRNNRSSTSRLLWEQQYYLVGNISVLRTPDESAHPVKIQTNVIAVESNPIRQRRLLKRRQRSEMQRHAQAQAGVVDVEECPESGTEARPPSHSSISTEGSASTSISPCVRTSSSTPSTDTTTSTDITTTPAATPTSGQGYVIDPKNMLEPQDMEFEVGPEFVLIDSQDEQASLEQGEFTEADVKKPLEETKVSIIKEDVIDEDSARQGASSDDDDDSCIIIEDTEDNKDPKIQEATKVQEQGDQKAPDAVPSRPTTPLRAVRPEAVVEPIPRRTYQFHRPLLGERFAQLSGPRVMTQVYDLSISRSFHDELPSYIDMEEEDREQEQCEYELAQRIELLRNLPYERPGQQQSGQGPRVYRPREQMVTVIDDLGPRAMNFFGNSNSEYSQSEMHRRWETPVDHAPPLLHHSSRSCQEMAASHQALAAPCQASLPSCQVSLPSCQVSLPSRQVSLPSCQASLPSCQASALSRQASAVSRQPSTTSRQVSVSQQVAAAACYPSAMPHNASSDHGRENRPRFLPPGQDHAGYFQAEEDTNPHP</sequence>
<dbReference type="InterPro" id="IPR035965">
    <property type="entry name" value="PAS-like_dom_sf"/>
</dbReference>
<evidence type="ECO:0000313" key="5">
    <source>
        <dbReference type="Ensembl" id="ENSMUSP00000114284.4"/>
    </source>
</evidence>
<dbReference type="SMART" id="SM00091">
    <property type="entry name" value="PAS"/>
    <property type="match status" value="1"/>
</dbReference>
<keyword evidence="2" id="KW-0539">Nucleus</keyword>
<organism evidence="5 7">
    <name type="scientific">Mus musculus</name>
    <name type="common">Mouse</name>
    <dbReference type="NCBI Taxonomy" id="10090"/>
    <lineage>
        <taxon>Eukaryota</taxon>
        <taxon>Metazoa</taxon>
        <taxon>Chordata</taxon>
        <taxon>Craniata</taxon>
        <taxon>Vertebrata</taxon>
        <taxon>Euteleostomi</taxon>
        <taxon>Mammalia</taxon>
        <taxon>Eutheria</taxon>
        <taxon>Euarchontoglires</taxon>
        <taxon>Glires</taxon>
        <taxon>Rodentia</taxon>
        <taxon>Myomorpha</taxon>
        <taxon>Muroidea</taxon>
        <taxon>Muridae</taxon>
        <taxon>Murinae</taxon>
        <taxon>Mus</taxon>
        <taxon>Mus</taxon>
    </lineage>
</organism>
<dbReference type="Antibodypedia" id="17024">
    <property type="antibodies" value="275 antibodies from 20 providers"/>
</dbReference>
<evidence type="ECO:0007829" key="8">
    <source>
        <dbReference type="ProteomicsDB" id="J9JI72"/>
    </source>
</evidence>
<evidence type="ECO:0007829" key="9">
    <source>
        <dbReference type="PubMed" id="21183079"/>
    </source>
</evidence>
<feature type="region of interest" description="Disordered" evidence="3">
    <location>
        <begin position="279"/>
        <end position="364"/>
    </location>
</feature>
<keyword evidence="8" id="KW-1267">Proteomics identification</keyword>
<dbReference type="Gene3D" id="3.30.450.20">
    <property type="entry name" value="PAS domain"/>
    <property type="match status" value="1"/>
</dbReference>
<dbReference type="CDD" id="cd00130">
    <property type="entry name" value="PAS"/>
    <property type="match status" value="1"/>
</dbReference>
<feature type="compositionally biased region" description="Low complexity" evidence="3">
    <location>
        <begin position="311"/>
        <end position="356"/>
    </location>
</feature>
<feature type="compositionally biased region" description="Basic residues" evidence="3">
    <location>
        <begin position="1"/>
        <end position="13"/>
    </location>
</feature>
<dbReference type="ProteomicsDB" id="322104"/>
<dbReference type="NCBIfam" id="TIGR00229">
    <property type="entry name" value="sensory_box"/>
    <property type="match status" value="1"/>
</dbReference>
<feature type="region of interest" description="Disordered" evidence="3">
    <location>
        <begin position="457"/>
        <end position="476"/>
    </location>
</feature>
<reference evidence="5" key="5">
    <citation type="submission" date="2025-09" db="UniProtKB">
        <authorList>
            <consortium name="Ensembl"/>
        </authorList>
    </citation>
    <scope>IDENTIFICATION</scope>
    <source>
        <strain evidence="5">C57BL/6J</strain>
    </source>
</reference>
<evidence type="ECO:0000259" key="4">
    <source>
        <dbReference type="PROSITE" id="PS50112"/>
    </source>
</evidence>
<dbReference type="OrthoDB" id="411251at2759"/>
<dbReference type="GO" id="GO:0042754">
    <property type="term" value="P:negative regulation of circadian rhythm"/>
    <property type="evidence" value="ECO:0000266"/>
    <property type="project" value="GO_Central"/>
</dbReference>
<dbReference type="PROSITE" id="PS50112">
    <property type="entry name" value="PAS"/>
    <property type="match status" value="1"/>
</dbReference>
<dbReference type="InParanoid" id="J9JI72"/>
<dbReference type="Bgee" id="ENSMUSG00000073130">
    <property type="expression patterns" value="Expressed in spermatid and 31 other cell types or tissues"/>
</dbReference>
<accession>J9JI72</accession>
<dbReference type="GO" id="GO:1990513">
    <property type="term" value="C:CLOCK-BMAL transcription complex"/>
    <property type="evidence" value="ECO:0000318"/>
    <property type="project" value="GO_Central"/>
</dbReference>
<dbReference type="Ensembl" id="ENSMUST00000154780.10">
    <property type="protein sequence ID" value="ENSMUSP00000114284.4"/>
    <property type="gene ID" value="ENSMUSG00000073130.11"/>
</dbReference>
<reference evidence="9" key="2">
    <citation type="journal article" date="2010" name="Cell">
        <title>A tissue-specific atlas of mouse protein phosphorylation and expression.</title>
        <authorList>
            <person name="Huttlin E.L."/>
            <person name="Jedrychowski M.P."/>
            <person name="Elias J.E."/>
            <person name="Goswami T."/>
            <person name="Rad R."/>
            <person name="Beausoleil S.A."/>
            <person name="Villen J."/>
            <person name="Haas W."/>
            <person name="Sowa M.E."/>
            <person name="Gygi S.P."/>
        </authorList>
    </citation>
    <scope>IDENTIFICATION BY MASS SPECTROMETRY [LARGE SCALE ANALYSIS]</scope>
</reference>
<dbReference type="AGR" id="MGI:2685987"/>
<evidence type="ECO:0000313" key="7">
    <source>
        <dbReference type="Proteomes" id="UP000000589"/>
    </source>
</evidence>
<feature type="region of interest" description="Disordered" evidence="3">
    <location>
        <begin position="718"/>
        <end position="758"/>
    </location>
</feature>
<dbReference type="GlyGen" id="J9JI72">
    <property type="glycosylation" value="2 sites"/>
</dbReference>
<dbReference type="GO" id="GO:0045892">
    <property type="term" value="P:negative regulation of DNA-templated transcription"/>
    <property type="evidence" value="ECO:0000266"/>
    <property type="project" value="GO_Central"/>
</dbReference>
<dbReference type="OMA" id="YEEYHKM"/>
<dbReference type="VEuPathDB" id="HostDB:ENSMUSG00000073130"/>
<dbReference type="GO" id="GO:0032922">
    <property type="term" value="P:circadian regulation of gene expression"/>
    <property type="evidence" value="ECO:0000318"/>
    <property type="project" value="GO_Central"/>
</dbReference>
<evidence type="ECO:0000256" key="3">
    <source>
        <dbReference type="SAM" id="MobiDB-lite"/>
    </source>
</evidence>
<dbReference type="PANTHER" id="PTHR46055">
    <property type="entry name" value="CIRCADIAN LOCOMOTER OUTPUT CYCLES PROTEIN KAPUT"/>
    <property type="match status" value="1"/>
</dbReference>
<gene>
    <name evidence="5 6" type="primary">Pasd1</name>
</gene>
<dbReference type="Proteomes" id="UP000000589">
    <property type="component" value="Chromosome X"/>
</dbReference>
<keyword evidence="7" id="KW-1185">Reference proteome</keyword>
<reference evidence="5 7" key="3">
    <citation type="journal article" date="2011" name="PLoS Biol.">
        <title>Modernizing reference genome assemblies.</title>
        <authorList>
            <person name="Church D.M."/>
            <person name="Schneider V.A."/>
            <person name="Graves T."/>
            <person name="Auger K."/>
            <person name="Cunningham F."/>
            <person name="Bouk N."/>
            <person name="Chen H.C."/>
            <person name="Agarwala R."/>
            <person name="McLaren W.M."/>
            <person name="Ritchie G.R."/>
            <person name="Albracht D."/>
            <person name="Kremitzki M."/>
            <person name="Rock S."/>
            <person name="Kotkiewicz H."/>
            <person name="Kremitzki C."/>
            <person name="Wollam A."/>
            <person name="Trani L."/>
            <person name="Fulton L."/>
            <person name="Fulton R."/>
            <person name="Matthews L."/>
            <person name="Whitehead S."/>
            <person name="Chow W."/>
            <person name="Torrance J."/>
            <person name="Dunn M."/>
            <person name="Harden G."/>
            <person name="Threadgold G."/>
            <person name="Wood J."/>
            <person name="Collins J."/>
            <person name="Heath P."/>
            <person name="Griffiths G."/>
            <person name="Pelan S."/>
            <person name="Grafham D."/>
            <person name="Eichler E.E."/>
            <person name="Weinstock G."/>
            <person name="Mardis E.R."/>
            <person name="Wilson R.K."/>
            <person name="Howe K."/>
            <person name="Flicek P."/>
            <person name="Hubbard T."/>
        </authorList>
    </citation>
    <scope>NUCLEOTIDE SEQUENCE [LARGE SCALE GENOMIC DNA]</scope>
    <source>
        <strain evidence="5 7">C57BL/6J</strain>
    </source>
</reference>
<feature type="compositionally biased region" description="Basic and acidic residues" evidence="3">
    <location>
        <begin position="726"/>
        <end position="735"/>
    </location>
</feature>
<feature type="region of interest" description="Disordered" evidence="3">
    <location>
        <begin position="415"/>
        <end position="437"/>
    </location>
</feature>
<dbReference type="MGI" id="MGI:2685987">
    <property type="gene designation" value="Pasd1"/>
</dbReference>
<dbReference type="GO" id="GO:0006357">
    <property type="term" value="P:regulation of transcription by RNA polymerase II"/>
    <property type="evidence" value="ECO:0000318"/>
    <property type="project" value="GO_Central"/>
</dbReference>
<dbReference type="FunCoup" id="J9JI72">
    <property type="interactions" value="12"/>
</dbReference>
<dbReference type="AlphaFoldDB" id="J9JI72"/>
<proteinExistence type="evidence at protein level"/>
<dbReference type="GO" id="GO:0005634">
    <property type="term" value="C:nucleus"/>
    <property type="evidence" value="ECO:0000266"/>
    <property type="project" value="GO_Central"/>
</dbReference>
<reference evidence="5 7" key="1">
    <citation type="journal article" date="2009" name="PLoS Biol.">
        <title>Lineage-specific biology revealed by a finished genome assembly of the mouse.</title>
        <authorList>
            <consortium name="Mouse Genome Sequencing Consortium"/>
            <person name="Church D.M."/>
            <person name="Goodstadt L."/>
            <person name="Hillier L.W."/>
            <person name="Zody M.C."/>
            <person name="Goldstein S."/>
            <person name="She X."/>
            <person name="Bult C.J."/>
            <person name="Agarwala R."/>
            <person name="Cherry J.L."/>
            <person name="DiCuccio M."/>
            <person name="Hlavina W."/>
            <person name="Kapustin Y."/>
            <person name="Meric P."/>
            <person name="Maglott D."/>
            <person name="Birtle Z."/>
            <person name="Marques A.C."/>
            <person name="Graves T."/>
            <person name="Zhou S."/>
            <person name="Teague B."/>
            <person name="Potamousis K."/>
            <person name="Churas C."/>
            <person name="Place M."/>
            <person name="Herschleb J."/>
            <person name="Runnheim R."/>
            <person name="Forrest D."/>
            <person name="Amos-Landgraf J."/>
            <person name="Schwartz D.C."/>
            <person name="Cheng Z."/>
            <person name="Lindblad-Toh K."/>
            <person name="Eichler E.E."/>
            <person name="Ponting C.P."/>
        </authorList>
    </citation>
    <scope>NUCLEOTIDE SEQUENCE [LARGE SCALE GENOMIC DNA]</scope>
    <source>
        <strain evidence="5 7">C57BL/6J</strain>
    </source>
</reference>
<dbReference type="GO" id="GO:0016607">
    <property type="term" value="C:nuclear speck"/>
    <property type="evidence" value="ECO:0000266"/>
    <property type="project" value="GO_Central"/>
</dbReference>
<dbReference type="PaxDb" id="10090-ENSMUSP00000099034"/>
<dbReference type="PANTHER" id="PTHR46055:SF4">
    <property type="entry name" value="CIRCADIAN CLOCK PROTEIN PASD1"/>
    <property type="match status" value="1"/>
</dbReference>
<dbReference type="GO" id="GO:1990512">
    <property type="term" value="C:Cry-Per complex"/>
    <property type="evidence" value="ECO:0000266"/>
    <property type="project" value="GO_Central"/>
</dbReference>
<dbReference type="InterPro" id="IPR047230">
    <property type="entry name" value="CLOCK-like"/>
</dbReference>
<feature type="domain" description="PAS" evidence="4">
    <location>
        <begin position="86"/>
        <end position="149"/>
    </location>
</feature>
<dbReference type="ExpressionAtlas" id="J9JI72">
    <property type="expression patterns" value="baseline and differential"/>
</dbReference>
<evidence type="ECO:0000256" key="2">
    <source>
        <dbReference type="ARBA" id="ARBA00023242"/>
    </source>
</evidence>
<dbReference type="STRING" id="10090.ENSMUSP00000099034"/>
<keyword evidence="1" id="KW-0090">Biological rhythms</keyword>
<evidence type="ECO:0000256" key="1">
    <source>
        <dbReference type="ARBA" id="ARBA00023108"/>
    </source>
</evidence>
<dbReference type="InterPro" id="IPR000014">
    <property type="entry name" value="PAS"/>
</dbReference>
<evidence type="ECO:0000313" key="6">
    <source>
        <dbReference type="MGI" id="MGI:2685987"/>
    </source>
</evidence>
<reference evidence="5" key="4">
    <citation type="submission" date="2025-08" db="UniProtKB">
        <authorList>
            <consortium name="Ensembl"/>
        </authorList>
    </citation>
    <scope>IDENTIFICATION</scope>
    <source>
        <strain evidence="5">C57BL/6J</strain>
    </source>
</reference>
<dbReference type="SUPFAM" id="SSF55785">
    <property type="entry name" value="PYP-like sensor domain (PAS domain)"/>
    <property type="match status" value="1"/>
</dbReference>
<protein>
    <submittedName>
        <fullName evidence="5">PAS domain containing repressor 1</fullName>
    </submittedName>
</protein>
<dbReference type="GeneTree" id="ENSGT00530000064765"/>